<evidence type="ECO:0000313" key="3">
    <source>
        <dbReference type="Proteomes" id="UP001583186"/>
    </source>
</evidence>
<dbReference type="Proteomes" id="UP001583186">
    <property type="component" value="Unassembled WGS sequence"/>
</dbReference>
<keyword evidence="3" id="KW-1185">Reference proteome</keyword>
<protein>
    <submittedName>
        <fullName evidence="2">Uncharacterized protein</fullName>
    </submittedName>
</protein>
<feature type="region of interest" description="Disordered" evidence="1">
    <location>
        <begin position="306"/>
        <end position="370"/>
    </location>
</feature>
<organism evidence="2 3">
    <name type="scientific">Sporothrix stenoceras</name>
    <dbReference type="NCBI Taxonomy" id="5173"/>
    <lineage>
        <taxon>Eukaryota</taxon>
        <taxon>Fungi</taxon>
        <taxon>Dikarya</taxon>
        <taxon>Ascomycota</taxon>
        <taxon>Pezizomycotina</taxon>
        <taxon>Sordariomycetes</taxon>
        <taxon>Sordariomycetidae</taxon>
        <taxon>Ophiostomatales</taxon>
        <taxon>Ophiostomataceae</taxon>
        <taxon>Sporothrix</taxon>
    </lineage>
</organism>
<dbReference type="EMBL" id="JAWCUI010000057">
    <property type="protein sequence ID" value="KAL1890956.1"/>
    <property type="molecule type" value="Genomic_DNA"/>
</dbReference>
<feature type="region of interest" description="Disordered" evidence="1">
    <location>
        <begin position="221"/>
        <end position="274"/>
    </location>
</feature>
<feature type="compositionally biased region" description="Basic and acidic residues" evidence="1">
    <location>
        <begin position="325"/>
        <end position="336"/>
    </location>
</feature>
<evidence type="ECO:0000313" key="2">
    <source>
        <dbReference type="EMBL" id="KAL1890956.1"/>
    </source>
</evidence>
<feature type="compositionally biased region" description="Basic and acidic residues" evidence="1">
    <location>
        <begin position="233"/>
        <end position="246"/>
    </location>
</feature>
<accession>A0ABR3YRL7</accession>
<feature type="compositionally biased region" description="Low complexity" evidence="1">
    <location>
        <begin position="222"/>
        <end position="232"/>
    </location>
</feature>
<gene>
    <name evidence="2" type="ORF">Sste5346_007953</name>
</gene>
<comment type="caution">
    <text evidence="2">The sequence shown here is derived from an EMBL/GenBank/DDBJ whole genome shotgun (WGS) entry which is preliminary data.</text>
</comment>
<feature type="compositionally biased region" description="Acidic residues" evidence="1">
    <location>
        <begin position="312"/>
        <end position="324"/>
    </location>
</feature>
<sequence>MATNESSDGPTVAETVIETVPGVGETTITTIKADTNGASTTVTTTAFEVKESVAPANAVTEVKTDATPVEPVAEAAPTPTKAASTPAKMATALSKATAATAKTTKAPVKAAATKTSTPAKPDTPAKTAAKPAAKPTAKTAPPGYKLIKVKNADGKIIVVKKKLTEAELAAAAEKKGEAAVKPDNTASEQTKSVEYKIVSIPQSDGTLVKVRRAVHAEDVAGKAKAAPKPKAPIAKDGEAATVSEKEVEADDEAPISDAKRKEMVSKQKHKFRMGRTRKYRRTMLRGFAMQLIGELPSIEIDSHGFQDGDQVISDDDSDLDFDSDSGDHDLFGHHDHDDDDNDSIIGGGDGHGNGHDAGHDDNAGASGSGSHIEISTEAIGKTVYDNVAAQTNKKKPAVTATAVEVPPPVKTKDIPAPAAAAAAKPKASEKVTYKMADKDLEKLDEDKPSSELQHHWENISFYMMASLSIILPMLFVRK</sequence>
<feature type="compositionally biased region" description="Basic and acidic residues" evidence="1">
    <location>
        <begin position="352"/>
        <end position="362"/>
    </location>
</feature>
<name>A0ABR3YRL7_9PEZI</name>
<evidence type="ECO:0000256" key="1">
    <source>
        <dbReference type="SAM" id="MobiDB-lite"/>
    </source>
</evidence>
<feature type="region of interest" description="Disordered" evidence="1">
    <location>
        <begin position="109"/>
        <end position="141"/>
    </location>
</feature>
<reference evidence="2 3" key="1">
    <citation type="journal article" date="2024" name="IMA Fungus">
        <title>IMA Genome - F19 : A genome assembly and annotation guide to empower mycologists, including annotated draft genome sequences of Ceratocystis pirilliformis, Diaporthe australafricana, Fusarium ophioides, Paecilomyces lecythidis, and Sporothrix stenoceras.</title>
        <authorList>
            <person name="Aylward J."/>
            <person name="Wilson A.M."/>
            <person name="Visagie C.M."/>
            <person name="Spraker J."/>
            <person name="Barnes I."/>
            <person name="Buitendag C."/>
            <person name="Ceriani C."/>
            <person name="Del Mar Angel L."/>
            <person name="du Plessis D."/>
            <person name="Fuchs T."/>
            <person name="Gasser K."/>
            <person name="Kramer D."/>
            <person name="Li W."/>
            <person name="Munsamy K."/>
            <person name="Piso A."/>
            <person name="Price J.L."/>
            <person name="Sonnekus B."/>
            <person name="Thomas C."/>
            <person name="van der Nest A."/>
            <person name="van Dijk A."/>
            <person name="van Heerden A."/>
            <person name="van Vuuren N."/>
            <person name="Yilmaz N."/>
            <person name="Duong T.A."/>
            <person name="van der Merwe N.A."/>
            <person name="Wingfield M.J."/>
            <person name="Wingfield B.D."/>
        </authorList>
    </citation>
    <scope>NUCLEOTIDE SEQUENCE [LARGE SCALE GENOMIC DNA]</scope>
    <source>
        <strain evidence="2 3">CMW 5346</strain>
    </source>
</reference>
<proteinExistence type="predicted"/>